<comment type="subcellular location">
    <subcellularLocation>
        <location evidence="1">Cell membrane</location>
        <topology evidence="1">Multi-pass membrane protein</topology>
    </subcellularLocation>
</comment>
<evidence type="ECO:0000256" key="11">
    <source>
        <dbReference type="ARBA" id="ARBA00037975"/>
    </source>
</evidence>
<dbReference type="PANTHER" id="PTHR30529:SF1">
    <property type="entry name" value="CYTOCHROME B561 HOMOLOG 2"/>
    <property type="match status" value="1"/>
</dbReference>
<dbReference type="GO" id="GO:0020037">
    <property type="term" value="F:heme binding"/>
    <property type="evidence" value="ECO:0007669"/>
    <property type="project" value="TreeGrafter"/>
</dbReference>
<dbReference type="Proteomes" id="UP000663842">
    <property type="component" value="Unassembled WGS sequence"/>
</dbReference>
<feature type="domain" description="Cytochrome b561 bacterial/Ni-hydrogenase" evidence="13">
    <location>
        <begin position="11"/>
        <end position="144"/>
    </location>
</feature>
<keyword evidence="5 12" id="KW-0812">Transmembrane</keyword>
<evidence type="ECO:0000256" key="12">
    <source>
        <dbReference type="SAM" id="Phobius"/>
    </source>
</evidence>
<evidence type="ECO:0000256" key="8">
    <source>
        <dbReference type="ARBA" id="ARBA00022989"/>
    </source>
</evidence>
<evidence type="ECO:0000256" key="10">
    <source>
        <dbReference type="ARBA" id="ARBA00023136"/>
    </source>
</evidence>
<keyword evidence="3" id="KW-1003">Cell membrane</keyword>
<feature type="transmembrane region" description="Helical" evidence="12">
    <location>
        <begin position="20"/>
        <end position="39"/>
    </location>
</feature>
<evidence type="ECO:0000256" key="2">
    <source>
        <dbReference type="ARBA" id="ARBA00022448"/>
    </source>
</evidence>
<dbReference type="InterPro" id="IPR011577">
    <property type="entry name" value="Cyt_b561_bac/Ni-Hgenase"/>
</dbReference>
<dbReference type="GO" id="GO:0005886">
    <property type="term" value="C:plasma membrane"/>
    <property type="evidence" value="ECO:0007669"/>
    <property type="project" value="UniProtKB-SubCell"/>
</dbReference>
<dbReference type="EMBL" id="CAJOBF010000171">
    <property type="protein sequence ID" value="CAF3764727.1"/>
    <property type="molecule type" value="Genomic_DNA"/>
</dbReference>
<evidence type="ECO:0000256" key="6">
    <source>
        <dbReference type="ARBA" id="ARBA00022723"/>
    </source>
</evidence>
<dbReference type="SUPFAM" id="SSF81342">
    <property type="entry name" value="Transmembrane di-heme cytochromes"/>
    <property type="match status" value="1"/>
</dbReference>
<dbReference type="EMBL" id="CAJNRG010004098">
    <property type="protein sequence ID" value="CAF2063290.1"/>
    <property type="molecule type" value="Genomic_DNA"/>
</dbReference>
<name>A0A816QTS6_9BILA</name>
<dbReference type="GO" id="GO:0022904">
    <property type="term" value="P:respiratory electron transport chain"/>
    <property type="evidence" value="ECO:0007669"/>
    <property type="project" value="InterPro"/>
</dbReference>
<keyword evidence="9" id="KW-0408">Iron</keyword>
<evidence type="ECO:0000256" key="3">
    <source>
        <dbReference type="ARBA" id="ARBA00022475"/>
    </source>
</evidence>
<evidence type="ECO:0000259" key="13">
    <source>
        <dbReference type="Pfam" id="PF01292"/>
    </source>
</evidence>
<evidence type="ECO:0000256" key="9">
    <source>
        <dbReference type="ARBA" id="ARBA00023004"/>
    </source>
</evidence>
<comment type="similarity">
    <text evidence="11">Belongs to the cytochrome b561 family.</text>
</comment>
<evidence type="ECO:0000313" key="15">
    <source>
        <dbReference type="EMBL" id="CAF3764727.1"/>
    </source>
</evidence>
<dbReference type="AlphaFoldDB" id="A0A816QTS6"/>
<gene>
    <name evidence="15" type="ORF">UXM345_LOCUS2773</name>
    <name evidence="14" type="ORF">XDN619_LOCUS10985</name>
</gene>
<evidence type="ECO:0000256" key="4">
    <source>
        <dbReference type="ARBA" id="ARBA00022617"/>
    </source>
</evidence>
<sequence>MTSMEPSADKWELYSMHKATGVVVLSLVSLRFLWRLINVKLDLPADLPSWQKLASRVTHYLLYVFMFLMPISGVLISVLGGHEVNVFSLFTIPAVEEKSVALAQFFNNIHGISALIFVGLIGLHIAAGLYHHFVRKDNILKRII</sequence>
<keyword evidence="7" id="KW-0249">Electron transport</keyword>
<evidence type="ECO:0000256" key="7">
    <source>
        <dbReference type="ARBA" id="ARBA00022982"/>
    </source>
</evidence>
<dbReference type="InterPro" id="IPR016174">
    <property type="entry name" value="Di-haem_cyt_TM"/>
</dbReference>
<accession>A0A816QTS6</accession>
<organism evidence="14 16">
    <name type="scientific">Rotaria magnacalcarata</name>
    <dbReference type="NCBI Taxonomy" id="392030"/>
    <lineage>
        <taxon>Eukaryota</taxon>
        <taxon>Metazoa</taxon>
        <taxon>Spiralia</taxon>
        <taxon>Gnathifera</taxon>
        <taxon>Rotifera</taxon>
        <taxon>Eurotatoria</taxon>
        <taxon>Bdelloidea</taxon>
        <taxon>Philodinida</taxon>
        <taxon>Philodinidae</taxon>
        <taxon>Rotaria</taxon>
    </lineage>
</organism>
<dbReference type="GO" id="GO:0009055">
    <property type="term" value="F:electron transfer activity"/>
    <property type="evidence" value="ECO:0007669"/>
    <property type="project" value="InterPro"/>
</dbReference>
<dbReference type="Pfam" id="PF01292">
    <property type="entry name" value="Ni_hydr_CYTB"/>
    <property type="match status" value="1"/>
</dbReference>
<dbReference type="PANTHER" id="PTHR30529">
    <property type="entry name" value="CYTOCHROME B561"/>
    <property type="match status" value="1"/>
</dbReference>
<dbReference type="Proteomes" id="UP000663887">
    <property type="component" value="Unassembled WGS sequence"/>
</dbReference>
<dbReference type="InterPro" id="IPR052168">
    <property type="entry name" value="Cytochrome_b561_oxidase"/>
</dbReference>
<evidence type="ECO:0000313" key="14">
    <source>
        <dbReference type="EMBL" id="CAF2063290.1"/>
    </source>
</evidence>
<feature type="transmembrane region" description="Helical" evidence="12">
    <location>
        <begin position="60"/>
        <end position="80"/>
    </location>
</feature>
<keyword evidence="4" id="KW-0349">Heme</keyword>
<keyword evidence="10 12" id="KW-0472">Membrane</keyword>
<feature type="transmembrane region" description="Helical" evidence="12">
    <location>
        <begin position="112"/>
        <end position="133"/>
    </location>
</feature>
<reference evidence="14" key="1">
    <citation type="submission" date="2021-02" db="EMBL/GenBank/DDBJ databases">
        <authorList>
            <person name="Nowell W R."/>
        </authorList>
    </citation>
    <scope>NUCLEOTIDE SEQUENCE</scope>
</reference>
<proteinExistence type="inferred from homology"/>
<protein>
    <recommendedName>
        <fullName evidence="13">Cytochrome b561 bacterial/Ni-hydrogenase domain-containing protein</fullName>
    </recommendedName>
</protein>
<keyword evidence="8 12" id="KW-1133">Transmembrane helix</keyword>
<keyword evidence="2" id="KW-0813">Transport</keyword>
<evidence type="ECO:0000256" key="1">
    <source>
        <dbReference type="ARBA" id="ARBA00004651"/>
    </source>
</evidence>
<evidence type="ECO:0000256" key="5">
    <source>
        <dbReference type="ARBA" id="ARBA00022692"/>
    </source>
</evidence>
<comment type="caution">
    <text evidence="14">The sequence shown here is derived from an EMBL/GenBank/DDBJ whole genome shotgun (WGS) entry which is preliminary data.</text>
</comment>
<dbReference type="GO" id="GO:0046872">
    <property type="term" value="F:metal ion binding"/>
    <property type="evidence" value="ECO:0007669"/>
    <property type="project" value="UniProtKB-KW"/>
</dbReference>
<keyword evidence="6" id="KW-0479">Metal-binding</keyword>
<evidence type="ECO:0000313" key="16">
    <source>
        <dbReference type="Proteomes" id="UP000663887"/>
    </source>
</evidence>